<comment type="similarity">
    <text evidence="1 8">Belongs to the SOS response-associated peptidase family.</text>
</comment>
<evidence type="ECO:0000313" key="10">
    <source>
        <dbReference type="Proteomes" id="UP000053372"/>
    </source>
</evidence>
<dbReference type="PANTHER" id="PTHR13604">
    <property type="entry name" value="DC12-RELATED"/>
    <property type="match status" value="1"/>
</dbReference>
<keyword evidence="2 8" id="KW-0645">Protease</keyword>
<evidence type="ECO:0000256" key="8">
    <source>
        <dbReference type="RuleBase" id="RU364100"/>
    </source>
</evidence>
<dbReference type="RefSeq" id="WP_027843964.1">
    <property type="nucleotide sequence ID" value="NZ_LMTZ01000163.1"/>
</dbReference>
<protein>
    <recommendedName>
        <fullName evidence="8">Abasic site processing protein</fullName>
        <ecNumber evidence="8">3.4.-.-</ecNumber>
    </recommendedName>
</protein>
<keyword evidence="10" id="KW-1185">Reference proteome</keyword>
<keyword evidence="4 8" id="KW-0378">Hydrolase</keyword>
<comment type="caution">
    <text evidence="9">The sequence shown here is derived from an EMBL/GenBank/DDBJ whole genome shotgun (WGS) entry which is preliminary data.</text>
</comment>
<evidence type="ECO:0000256" key="7">
    <source>
        <dbReference type="ARBA" id="ARBA00023239"/>
    </source>
</evidence>
<keyword evidence="6" id="KW-0238">DNA-binding</keyword>
<dbReference type="InterPro" id="IPR036590">
    <property type="entry name" value="SRAP-like"/>
</dbReference>
<evidence type="ECO:0000256" key="1">
    <source>
        <dbReference type="ARBA" id="ARBA00008136"/>
    </source>
</evidence>
<evidence type="ECO:0000256" key="3">
    <source>
        <dbReference type="ARBA" id="ARBA00022763"/>
    </source>
</evidence>
<proteinExistence type="inferred from homology"/>
<dbReference type="GO" id="GO:0006508">
    <property type="term" value="P:proteolysis"/>
    <property type="evidence" value="ECO:0007669"/>
    <property type="project" value="UniProtKB-KW"/>
</dbReference>
<dbReference type="EC" id="3.4.-.-" evidence="8"/>
<dbReference type="GO" id="GO:0016829">
    <property type="term" value="F:lyase activity"/>
    <property type="evidence" value="ECO:0007669"/>
    <property type="project" value="UniProtKB-KW"/>
</dbReference>
<keyword evidence="7" id="KW-0456">Lyase</keyword>
<dbReference type="AlphaFoldDB" id="A0A0V7ZC33"/>
<keyword evidence="5" id="KW-0190">Covalent protein-DNA linkage</keyword>
<evidence type="ECO:0000256" key="4">
    <source>
        <dbReference type="ARBA" id="ARBA00022801"/>
    </source>
</evidence>
<gene>
    <name evidence="9" type="ORF">BC008_08515</name>
</gene>
<dbReference type="Proteomes" id="UP000053372">
    <property type="component" value="Unassembled WGS sequence"/>
</dbReference>
<evidence type="ECO:0000256" key="2">
    <source>
        <dbReference type="ARBA" id="ARBA00022670"/>
    </source>
</evidence>
<dbReference type="EMBL" id="LMTZ01000163">
    <property type="protein sequence ID" value="KST62065.1"/>
    <property type="molecule type" value="Genomic_DNA"/>
</dbReference>
<evidence type="ECO:0000313" key="9">
    <source>
        <dbReference type="EMBL" id="KST62065.1"/>
    </source>
</evidence>
<evidence type="ECO:0000256" key="6">
    <source>
        <dbReference type="ARBA" id="ARBA00023125"/>
    </source>
</evidence>
<sequence>MCGRFTLSANPETIAEEFNIKNFPDFKPTYNVAPTQNVLAVLNEEKTLQRQFKKLRWGLIPSWAKDFSIGARLINARSETVAEKPAFRSAYKRRRCLVVADGFFEWKKQKDKKQPFYFLLQNQRLFAFAGLWEKWTSPQGEEVHSCTILTTTANRLLQPIHHRMPLLLKQQDYELWLDPQVQSPVLLQDLLSPYPSEDMKSYEVSSFVNNPKHNSHQCVEAVA</sequence>
<keyword evidence="3" id="KW-0227">DNA damage</keyword>
<dbReference type="SUPFAM" id="SSF143081">
    <property type="entry name" value="BB1717-like"/>
    <property type="match status" value="1"/>
</dbReference>
<evidence type="ECO:0000256" key="5">
    <source>
        <dbReference type="ARBA" id="ARBA00023124"/>
    </source>
</evidence>
<dbReference type="PANTHER" id="PTHR13604:SF0">
    <property type="entry name" value="ABASIC SITE PROCESSING PROTEIN HMCES"/>
    <property type="match status" value="1"/>
</dbReference>
<dbReference type="GO" id="GO:0008233">
    <property type="term" value="F:peptidase activity"/>
    <property type="evidence" value="ECO:0007669"/>
    <property type="project" value="UniProtKB-KW"/>
</dbReference>
<dbReference type="GO" id="GO:0003697">
    <property type="term" value="F:single-stranded DNA binding"/>
    <property type="evidence" value="ECO:0007669"/>
    <property type="project" value="InterPro"/>
</dbReference>
<dbReference type="Pfam" id="PF02586">
    <property type="entry name" value="SRAP"/>
    <property type="match status" value="1"/>
</dbReference>
<dbReference type="Gene3D" id="3.90.1680.10">
    <property type="entry name" value="SOS response associated peptidase-like"/>
    <property type="match status" value="1"/>
</dbReference>
<accession>A0A0V7ZC33</accession>
<dbReference type="InterPro" id="IPR003738">
    <property type="entry name" value="SRAP"/>
</dbReference>
<organism evidence="9 10">
    <name type="scientific">Mastigocoleus testarum BC008</name>
    <dbReference type="NCBI Taxonomy" id="371196"/>
    <lineage>
        <taxon>Bacteria</taxon>
        <taxon>Bacillati</taxon>
        <taxon>Cyanobacteriota</taxon>
        <taxon>Cyanophyceae</taxon>
        <taxon>Nostocales</taxon>
        <taxon>Hapalosiphonaceae</taxon>
        <taxon>Mastigocoleus</taxon>
    </lineage>
</organism>
<name>A0A0V7ZC33_9CYAN</name>
<dbReference type="OrthoDB" id="9782620at2"/>
<dbReference type="GO" id="GO:0106300">
    <property type="term" value="P:protein-DNA covalent cross-linking repair"/>
    <property type="evidence" value="ECO:0007669"/>
    <property type="project" value="InterPro"/>
</dbReference>
<reference evidence="9 10" key="1">
    <citation type="journal article" date="2015" name="Genome Announc.">
        <title>Draft Genome of the Euendolithic (true boring) Cyanobacterium Mastigocoleus testarum strain BC008.</title>
        <authorList>
            <person name="Guida B.S."/>
            <person name="Garcia-Pichel F."/>
        </authorList>
    </citation>
    <scope>NUCLEOTIDE SEQUENCE [LARGE SCALE GENOMIC DNA]</scope>
    <source>
        <strain evidence="9 10">BC008</strain>
    </source>
</reference>